<accession>A0A7W7NTX5</accession>
<keyword evidence="1" id="KW-0472">Membrane</keyword>
<dbReference type="RefSeq" id="WP_221419764.1">
    <property type="nucleotide sequence ID" value="NZ_JACHLR010000001.1"/>
</dbReference>
<sequence length="46" mass="4909">MLKHTGLTMSQACPELVSAKLARPRSYHIVPIAMAVVMVVVVGVFG</sequence>
<name>A0A7W7NTX5_9SPHN</name>
<organism evidence="2 3">
    <name type="scientific">Novosphingobium chloroacetimidivorans</name>
    <dbReference type="NCBI Taxonomy" id="1428314"/>
    <lineage>
        <taxon>Bacteria</taxon>
        <taxon>Pseudomonadati</taxon>
        <taxon>Pseudomonadota</taxon>
        <taxon>Alphaproteobacteria</taxon>
        <taxon>Sphingomonadales</taxon>
        <taxon>Sphingomonadaceae</taxon>
        <taxon>Novosphingobium</taxon>
    </lineage>
</organism>
<evidence type="ECO:0000313" key="2">
    <source>
        <dbReference type="EMBL" id="MBB4856973.1"/>
    </source>
</evidence>
<reference evidence="2 3" key="1">
    <citation type="submission" date="2020-08" db="EMBL/GenBank/DDBJ databases">
        <title>Functional genomics of gut bacteria from endangered species of beetles.</title>
        <authorList>
            <person name="Carlos-Shanley C."/>
        </authorList>
    </citation>
    <scope>NUCLEOTIDE SEQUENCE [LARGE SCALE GENOMIC DNA]</scope>
    <source>
        <strain evidence="2 3">S00245</strain>
    </source>
</reference>
<proteinExistence type="predicted"/>
<protein>
    <submittedName>
        <fullName evidence="2">t-SNARE complex subunit (Syntaxin)</fullName>
    </submittedName>
</protein>
<keyword evidence="1" id="KW-1133">Transmembrane helix</keyword>
<keyword evidence="1" id="KW-0812">Transmembrane</keyword>
<dbReference type="Proteomes" id="UP000555448">
    <property type="component" value="Unassembled WGS sequence"/>
</dbReference>
<feature type="transmembrane region" description="Helical" evidence="1">
    <location>
        <begin position="26"/>
        <end position="45"/>
    </location>
</feature>
<keyword evidence="3" id="KW-1185">Reference proteome</keyword>
<comment type="caution">
    <text evidence="2">The sequence shown here is derived from an EMBL/GenBank/DDBJ whole genome shotgun (WGS) entry which is preliminary data.</text>
</comment>
<evidence type="ECO:0000313" key="3">
    <source>
        <dbReference type="Proteomes" id="UP000555448"/>
    </source>
</evidence>
<dbReference type="EMBL" id="JACHLR010000001">
    <property type="protein sequence ID" value="MBB4856973.1"/>
    <property type="molecule type" value="Genomic_DNA"/>
</dbReference>
<dbReference type="AlphaFoldDB" id="A0A7W7NTX5"/>
<evidence type="ECO:0000256" key="1">
    <source>
        <dbReference type="SAM" id="Phobius"/>
    </source>
</evidence>
<gene>
    <name evidence="2" type="ORF">HNO88_000270</name>
</gene>